<dbReference type="EMBL" id="CP061800">
    <property type="protein sequence ID" value="QTA85317.1"/>
    <property type="molecule type" value="Genomic_DNA"/>
</dbReference>
<reference evidence="1" key="1">
    <citation type="journal article" date="2021" name="Microb. Physiol.">
        <title>Proteogenomic Insights into the Physiology of Marine, Sulfate-Reducing, Filamentous Desulfonema limicola and Desulfonema magnum.</title>
        <authorList>
            <person name="Schnaars V."/>
            <person name="Wohlbrand L."/>
            <person name="Scheve S."/>
            <person name="Hinrichs C."/>
            <person name="Reinhardt R."/>
            <person name="Rabus R."/>
        </authorList>
    </citation>
    <scope>NUCLEOTIDE SEQUENCE</scope>
    <source>
        <strain evidence="1">4be13</strain>
    </source>
</reference>
<sequence>MGHTQKIASLCFCSFLYRKFFDLLNVRLRTRCSAEDSNP</sequence>
<evidence type="ECO:0000313" key="1">
    <source>
        <dbReference type="EMBL" id="QTA85317.1"/>
    </source>
</evidence>
<keyword evidence="2" id="KW-1185">Reference proteome</keyword>
<name>A0A975GL18_9BACT</name>
<accession>A0A975GL18</accession>
<dbReference type="Proteomes" id="UP000663722">
    <property type="component" value="Chromosome"/>
</dbReference>
<proteinExistence type="predicted"/>
<dbReference type="AlphaFoldDB" id="A0A975GL18"/>
<protein>
    <submittedName>
        <fullName evidence="1">Uncharacterized protein</fullName>
    </submittedName>
</protein>
<organism evidence="1 2">
    <name type="scientific">Desulfonema magnum</name>
    <dbReference type="NCBI Taxonomy" id="45655"/>
    <lineage>
        <taxon>Bacteria</taxon>
        <taxon>Pseudomonadati</taxon>
        <taxon>Thermodesulfobacteriota</taxon>
        <taxon>Desulfobacteria</taxon>
        <taxon>Desulfobacterales</taxon>
        <taxon>Desulfococcaceae</taxon>
        <taxon>Desulfonema</taxon>
    </lineage>
</organism>
<evidence type="ECO:0000313" key="2">
    <source>
        <dbReference type="Proteomes" id="UP000663722"/>
    </source>
</evidence>
<dbReference type="KEGG" id="dmm:dnm_013220"/>
<gene>
    <name evidence="1" type="ORF">dnm_013220</name>
</gene>